<feature type="transmembrane region" description="Helical" evidence="1">
    <location>
        <begin position="6"/>
        <end position="25"/>
    </location>
</feature>
<gene>
    <name evidence="2" type="ORF">DERP_006626</name>
</gene>
<dbReference type="Proteomes" id="UP000887458">
    <property type="component" value="Unassembled WGS sequence"/>
</dbReference>
<sequence>MDPCYIIMFIISMALFIIRALCLPLSTSNENVHKLCDTHRLCVELHDKNFKFDEQVYNRYQYDDDDDMNLIDNNQDNYDDFNQFYAQLNGLPQKRYRSQ</sequence>
<evidence type="ECO:0000313" key="3">
    <source>
        <dbReference type="Proteomes" id="UP000887458"/>
    </source>
</evidence>
<proteinExistence type="predicted"/>
<name>A0ABQ8IR55_DERPT</name>
<accession>A0ABQ8IR55</accession>
<reference evidence="2 3" key="2">
    <citation type="journal article" date="2022" name="Mol. Biol. Evol.">
        <title>Comparative Genomics Reveals Insights into the Divergent Evolution of Astigmatic Mites and Household Pest Adaptations.</title>
        <authorList>
            <person name="Xiong Q."/>
            <person name="Wan A.T."/>
            <person name="Liu X."/>
            <person name="Fung C.S."/>
            <person name="Xiao X."/>
            <person name="Malainual N."/>
            <person name="Hou J."/>
            <person name="Wang L."/>
            <person name="Wang M."/>
            <person name="Yang K.Y."/>
            <person name="Cui Y."/>
            <person name="Leung E.L."/>
            <person name="Nong W."/>
            <person name="Shin S.K."/>
            <person name="Au S.W."/>
            <person name="Jeong K.Y."/>
            <person name="Chew F.T."/>
            <person name="Hui J.H."/>
            <person name="Leung T.F."/>
            <person name="Tungtrongchitr A."/>
            <person name="Zhong N."/>
            <person name="Liu Z."/>
            <person name="Tsui S.K."/>
        </authorList>
    </citation>
    <scope>NUCLEOTIDE SEQUENCE [LARGE SCALE GENOMIC DNA]</scope>
    <source>
        <strain evidence="2">Derp</strain>
    </source>
</reference>
<keyword evidence="1" id="KW-0812">Transmembrane</keyword>
<reference evidence="2 3" key="1">
    <citation type="journal article" date="2018" name="J. Allergy Clin. Immunol.">
        <title>High-quality assembly of Dermatophagoides pteronyssinus genome and transcriptome reveals a wide range of novel allergens.</title>
        <authorList>
            <person name="Liu X.Y."/>
            <person name="Yang K.Y."/>
            <person name="Wang M.Q."/>
            <person name="Kwok J.S."/>
            <person name="Zeng X."/>
            <person name="Yang Z."/>
            <person name="Xiao X.J."/>
            <person name="Lau C.P."/>
            <person name="Li Y."/>
            <person name="Huang Z.M."/>
            <person name="Ba J.G."/>
            <person name="Yim A.K."/>
            <person name="Ouyang C.Y."/>
            <person name="Ngai S.M."/>
            <person name="Chan T.F."/>
            <person name="Leung E.L."/>
            <person name="Liu L."/>
            <person name="Liu Z.G."/>
            <person name="Tsui S.K."/>
        </authorList>
    </citation>
    <scope>NUCLEOTIDE SEQUENCE [LARGE SCALE GENOMIC DNA]</scope>
    <source>
        <strain evidence="2">Derp</strain>
    </source>
</reference>
<evidence type="ECO:0000313" key="2">
    <source>
        <dbReference type="EMBL" id="KAH9412662.1"/>
    </source>
</evidence>
<evidence type="ECO:0000256" key="1">
    <source>
        <dbReference type="SAM" id="Phobius"/>
    </source>
</evidence>
<comment type="caution">
    <text evidence="2">The sequence shown here is derived from an EMBL/GenBank/DDBJ whole genome shotgun (WGS) entry which is preliminary data.</text>
</comment>
<dbReference type="EMBL" id="NJHN03000129">
    <property type="protein sequence ID" value="KAH9412662.1"/>
    <property type="molecule type" value="Genomic_DNA"/>
</dbReference>
<keyword evidence="1" id="KW-1133">Transmembrane helix</keyword>
<organism evidence="2 3">
    <name type="scientific">Dermatophagoides pteronyssinus</name>
    <name type="common">European house dust mite</name>
    <dbReference type="NCBI Taxonomy" id="6956"/>
    <lineage>
        <taxon>Eukaryota</taxon>
        <taxon>Metazoa</taxon>
        <taxon>Ecdysozoa</taxon>
        <taxon>Arthropoda</taxon>
        <taxon>Chelicerata</taxon>
        <taxon>Arachnida</taxon>
        <taxon>Acari</taxon>
        <taxon>Acariformes</taxon>
        <taxon>Sarcoptiformes</taxon>
        <taxon>Astigmata</taxon>
        <taxon>Psoroptidia</taxon>
        <taxon>Analgoidea</taxon>
        <taxon>Pyroglyphidae</taxon>
        <taxon>Dermatophagoidinae</taxon>
        <taxon>Dermatophagoides</taxon>
    </lineage>
</organism>
<protein>
    <submittedName>
        <fullName evidence="2">Uncharacterized protein</fullName>
    </submittedName>
</protein>
<keyword evidence="1" id="KW-0472">Membrane</keyword>
<keyword evidence="3" id="KW-1185">Reference proteome</keyword>